<accession>A0A0H2YDT3</accession>
<reference evidence="3 4" key="1">
    <citation type="journal article" date="2006" name="J. Bacteriol.">
        <title>Complete genome sequence of Yersinia pestis strains Antiqua and Nepal516: evidence of gene reduction in an emerging pathogen.</title>
        <authorList>
            <person name="Chain P.S."/>
            <person name="Hu P."/>
            <person name="Malfatti S.A."/>
            <person name="Radnedge L."/>
            <person name="Larimer F."/>
            <person name="Vergez L.M."/>
            <person name="Worsham P."/>
            <person name="Chu M.C."/>
            <person name="Andersen G.L."/>
        </authorList>
    </citation>
    <scope>NUCLEOTIDE SEQUENCE [LARGE SCALE GENOMIC DNA]</scope>
    <source>
        <strain evidence="3 4">Nepal516</strain>
    </source>
</reference>
<dbReference type="InterPro" id="IPR018754">
    <property type="entry name" value="RovC-like_DNA-bd"/>
</dbReference>
<evidence type="ECO:0000259" key="2">
    <source>
        <dbReference type="Pfam" id="PF20109"/>
    </source>
</evidence>
<feature type="domain" description="T6SS Transcription factor RovC-like DNA binding" evidence="1">
    <location>
        <begin position="186"/>
        <end position="247"/>
    </location>
</feature>
<dbReference type="Pfam" id="PF20109">
    <property type="entry name" value="Trans_reg_dom"/>
    <property type="match status" value="1"/>
</dbReference>
<sequence length="247" mass="28767">MRKKLYNDFAWECLRRNPQYISDWELFMKNTLTNGGGIPDDSELIQSELDLNAEKKWGVMKYIDPYNSDPTNVFWSLKLSNRSVRVKLSNTGNVKGGYTWGDMSNLPGVKHQRLLMHDNTLCVKIFSQNGYFQLFIESADALKDDSNLYIYIPLNLESDVFAKNIELLQSIVNHKIEVECKEEQYLGLLKTIDDRKQGFSHRDIASEIFGKELVKNEWSADSWVRAKIRYRIKKANALINYGYLNFL</sequence>
<organism evidence="3 4">
    <name type="scientific">Yersinia pestis bv. Antiqua (strain Nepal516)</name>
    <dbReference type="NCBI Taxonomy" id="377628"/>
    <lineage>
        <taxon>Bacteria</taxon>
        <taxon>Pseudomonadati</taxon>
        <taxon>Pseudomonadota</taxon>
        <taxon>Gammaproteobacteria</taxon>
        <taxon>Enterobacterales</taxon>
        <taxon>Yersiniaceae</taxon>
        <taxon>Yersinia</taxon>
    </lineage>
</organism>
<dbReference type="EMBL" id="CP000305">
    <property type="protein sequence ID" value="ABG16705.1"/>
    <property type="molecule type" value="Genomic_DNA"/>
</dbReference>
<evidence type="ECO:0000259" key="1">
    <source>
        <dbReference type="Pfam" id="PF10074"/>
    </source>
</evidence>
<dbReference type="HOGENOM" id="CLU_1255568_0_0_6"/>
<protein>
    <recommendedName>
        <fullName evidence="5">DUF2285 domain-containing protein</fullName>
    </recommendedName>
</protein>
<feature type="domain" description="Transcriptional regulator-like" evidence="2">
    <location>
        <begin position="7"/>
        <end position="34"/>
    </location>
</feature>
<dbReference type="InterPro" id="IPR045465">
    <property type="entry name" value="Trans_reg_dom"/>
</dbReference>
<dbReference type="Pfam" id="PF10074">
    <property type="entry name" value="RovC_DNA-bd"/>
    <property type="match status" value="1"/>
</dbReference>
<dbReference type="RefSeq" id="WP_002214747.1">
    <property type="nucleotide sequence ID" value="NC_008149.1"/>
</dbReference>
<dbReference type="GeneID" id="57974112"/>
<dbReference type="AlphaFoldDB" id="A0A0H2YDT3"/>
<evidence type="ECO:0000313" key="3">
    <source>
        <dbReference type="EMBL" id="ABG16705.1"/>
    </source>
</evidence>
<name>A0A0H2YDT3_YERPN</name>
<dbReference type="Proteomes" id="UP000008936">
    <property type="component" value="Chromosome"/>
</dbReference>
<dbReference type="KEGG" id="ypn:YPN_0373"/>
<gene>
    <name evidence="3" type="ordered locus">YPN_0373</name>
</gene>
<evidence type="ECO:0008006" key="5">
    <source>
        <dbReference type="Google" id="ProtNLM"/>
    </source>
</evidence>
<proteinExistence type="predicted"/>
<dbReference type="SMR" id="A0A0H2YDT3"/>
<evidence type="ECO:0000313" key="4">
    <source>
        <dbReference type="Proteomes" id="UP000008936"/>
    </source>
</evidence>